<gene>
    <name evidence="1" type="ORF">S12H4_21933</name>
</gene>
<proteinExistence type="predicted"/>
<name>X1SCG8_9ZZZZ</name>
<dbReference type="Gene3D" id="2.30.40.10">
    <property type="entry name" value="Urease, subunit C, domain 1"/>
    <property type="match status" value="1"/>
</dbReference>
<dbReference type="SUPFAM" id="SSF51338">
    <property type="entry name" value="Composite domain of metallo-dependent hydrolases"/>
    <property type="match status" value="1"/>
</dbReference>
<evidence type="ECO:0000313" key="1">
    <source>
        <dbReference type="EMBL" id="GAI73110.1"/>
    </source>
</evidence>
<dbReference type="EMBL" id="BARW01011356">
    <property type="protein sequence ID" value="GAI73110.1"/>
    <property type="molecule type" value="Genomic_DNA"/>
</dbReference>
<protein>
    <submittedName>
        <fullName evidence="1">Uncharacterized protein</fullName>
    </submittedName>
</protein>
<feature type="non-terminal residue" evidence="1">
    <location>
        <position position="1"/>
    </location>
</feature>
<dbReference type="AlphaFoldDB" id="X1SCG8"/>
<sequence>EALNKLTIMPAEKLSWKRRGRLTPGAFADVVVFDPETIANRAKFGVDVNAVPPTGIDFVLVNGKIAVDHGKMVNEKAGRAIRRP</sequence>
<dbReference type="GO" id="GO:0016810">
    <property type="term" value="F:hydrolase activity, acting on carbon-nitrogen (but not peptide) bonds"/>
    <property type="evidence" value="ECO:0007669"/>
    <property type="project" value="InterPro"/>
</dbReference>
<organism evidence="1">
    <name type="scientific">marine sediment metagenome</name>
    <dbReference type="NCBI Taxonomy" id="412755"/>
    <lineage>
        <taxon>unclassified sequences</taxon>
        <taxon>metagenomes</taxon>
        <taxon>ecological metagenomes</taxon>
    </lineage>
</organism>
<comment type="caution">
    <text evidence="1">The sequence shown here is derived from an EMBL/GenBank/DDBJ whole genome shotgun (WGS) entry which is preliminary data.</text>
</comment>
<dbReference type="InterPro" id="IPR011059">
    <property type="entry name" value="Metal-dep_hydrolase_composite"/>
</dbReference>
<reference evidence="1" key="1">
    <citation type="journal article" date="2014" name="Front. Microbiol.">
        <title>High frequency of phylogenetically diverse reductive dehalogenase-homologous genes in deep subseafloor sedimentary metagenomes.</title>
        <authorList>
            <person name="Kawai M."/>
            <person name="Futagami T."/>
            <person name="Toyoda A."/>
            <person name="Takaki Y."/>
            <person name="Nishi S."/>
            <person name="Hori S."/>
            <person name="Arai W."/>
            <person name="Tsubouchi T."/>
            <person name="Morono Y."/>
            <person name="Uchiyama I."/>
            <person name="Ito T."/>
            <person name="Fujiyama A."/>
            <person name="Inagaki F."/>
            <person name="Takami H."/>
        </authorList>
    </citation>
    <scope>NUCLEOTIDE SEQUENCE</scope>
    <source>
        <strain evidence="1">Expedition CK06-06</strain>
    </source>
</reference>
<accession>X1SCG8</accession>